<gene>
    <name evidence="1" type="ORF">EAH77_05920</name>
</gene>
<name>A0A502GPB8_9GAMM</name>
<dbReference type="AlphaFoldDB" id="A0A502GPB8"/>
<evidence type="ECO:0000313" key="2">
    <source>
        <dbReference type="Proteomes" id="UP000317663"/>
    </source>
</evidence>
<accession>A0A502GPB8</accession>
<organism evidence="1 2">
    <name type="scientific">Ewingella americana</name>
    <dbReference type="NCBI Taxonomy" id="41202"/>
    <lineage>
        <taxon>Bacteria</taxon>
        <taxon>Pseudomonadati</taxon>
        <taxon>Pseudomonadota</taxon>
        <taxon>Gammaproteobacteria</taxon>
        <taxon>Enterobacterales</taxon>
        <taxon>Yersiniaceae</taxon>
        <taxon>Ewingella</taxon>
    </lineage>
</organism>
<comment type="caution">
    <text evidence="1">The sequence shown here is derived from an EMBL/GenBank/DDBJ whole genome shotgun (WGS) entry which is preliminary data.</text>
</comment>
<keyword evidence="2" id="KW-1185">Reference proteome</keyword>
<reference evidence="1 2" key="1">
    <citation type="journal article" date="2019" name="Environ. Microbiol.">
        <title>Species interactions and distinct microbial communities in high Arctic permafrost affected cryosols are associated with the CH4 and CO2 gas fluxes.</title>
        <authorList>
            <person name="Altshuler I."/>
            <person name="Hamel J."/>
            <person name="Turney S."/>
            <person name="Magnuson E."/>
            <person name="Levesque R."/>
            <person name="Greer C."/>
            <person name="Whyte L.G."/>
        </authorList>
    </citation>
    <scope>NUCLEOTIDE SEQUENCE [LARGE SCALE GENOMIC DNA]</scope>
    <source>
        <strain evidence="1 2">E4</strain>
    </source>
</reference>
<sequence length="73" mass="8211">MHLRAKDPRLLYGLIWVFTCHIFCILKSTDPDPKSCSIQKQNSGMIMTPLNGGCTDEKVTIHRRADCFCPEAG</sequence>
<dbReference type="Proteomes" id="UP000317663">
    <property type="component" value="Unassembled WGS sequence"/>
</dbReference>
<dbReference type="EMBL" id="RCZD01000003">
    <property type="protein sequence ID" value="TPG63120.1"/>
    <property type="molecule type" value="Genomic_DNA"/>
</dbReference>
<evidence type="ECO:0000313" key="1">
    <source>
        <dbReference type="EMBL" id="TPG63120.1"/>
    </source>
</evidence>
<proteinExistence type="predicted"/>
<protein>
    <submittedName>
        <fullName evidence="1">Uncharacterized protein</fullName>
    </submittedName>
</protein>